<feature type="transmembrane region" description="Helical" evidence="6">
    <location>
        <begin position="70"/>
        <end position="95"/>
    </location>
</feature>
<keyword evidence="5 6" id="KW-0472">Membrane</keyword>
<dbReference type="PANTHER" id="PTHR12677">
    <property type="entry name" value="GOLGI APPARATUS MEMBRANE PROTEIN TVP38-RELATED"/>
    <property type="match status" value="1"/>
</dbReference>
<dbReference type="RefSeq" id="WP_264279479.1">
    <property type="nucleotide sequence ID" value="NZ_CP107006.1"/>
</dbReference>
<evidence type="ECO:0000256" key="2">
    <source>
        <dbReference type="ARBA" id="ARBA00022475"/>
    </source>
</evidence>
<feature type="transmembrane region" description="Helical" evidence="6">
    <location>
        <begin position="101"/>
        <end position="122"/>
    </location>
</feature>
<comment type="similarity">
    <text evidence="6">Belongs to the TVP38/TMEM64 family.</text>
</comment>
<evidence type="ECO:0000256" key="3">
    <source>
        <dbReference type="ARBA" id="ARBA00022692"/>
    </source>
</evidence>
<evidence type="ECO:0000259" key="7">
    <source>
        <dbReference type="Pfam" id="PF09335"/>
    </source>
</evidence>
<evidence type="ECO:0000256" key="1">
    <source>
        <dbReference type="ARBA" id="ARBA00004651"/>
    </source>
</evidence>
<keyword evidence="2 6" id="KW-1003">Cell membrane</keyword>
<dbReference type="EMBL" id="CP107006">
    <property type="protein sequence ID" value="UYQ90983.1"/>
    <property type="molecule type" value="Genomic_DNA"/>
</dbReference>
<feature type="transmembrane region" description="Helical" evidence="6">
    <location>
        <begin position="181"/>
        <end position="202"/>
    </location>
</feature>
<sequence>MTKAPAHEQHNGQSNLPFFISIGVLAALAGCYFLIPGFKDWVNEAFEVLTSKDKDLIKDWVGEFGIAGPIVLVLVMVIQMFLIVIPNILVMIIAITAYGPIWGSVISIVGVWASSSFGYVIGRYLGPGVVRKLISPKTQETISKYLKLYGVPAIVITRLASISNDALGIVAGFLRMQYKRFILATLGGITPLVVLLAIFGNNGRIERALFWIAGISLVMLIVYIFIKNKQLKKQGVQ</sequence>
<name>A0ABY6IUE0_9BACT</name>
<feature type="transmembrane region" description="Helical" evidence="6">
    <location>
        <begin position="16"/>
        <end position="35"/>
    </location>
</feature>
<evidence type="ECO:0000256" key="6">
    <source>
        <dbReference type="RuleBase" id="RU366058"/>
    </source>
</evidence>
<dbReference type="Proteomes" id="UP001162741">
    <property type="component" value="Chromosome"/>
</dbReference>
<dbReference type="PROSITE" id="PS51257">
    <property type="entry name" value="PROKAR_LIPOPROTEIN"/>
    <property type="match status" value="1"/>
</dbReference>
<protein>
    <recommendedName>
        <fullName evidence="6">TVP38/TMEM64 family membrane protein</fullName>
    </recommendedName>
</protein>
<feature type="domain" description="VTT" evidence="7">
    <location>
        <begin position="85"/>
        <end position="201"/>
    </location>
</feature>
<proteinExistence type="inferred from homology"/>
<gene>
    <name evidence="8" type="ORF">MKQ68_12860</name>
</gene>
<dbReference type="Pfam" id="PF09335">
    <property type="entry name" value="VTT_dom"/>
    <property type="match status" value="1"/>
</dbReference>
<keyword evidence="3 6" id="KW-0812">Transmembrane</keyword>
<evidence type="ECO:0000313" key="9">
    <source>
        <dbReference type="Proteomes" id="UP001162741"/>
    </source>
</evidence>
<dbReference type="PANTHER" id="PTHR12677:SF59">
    <property type="entry name" value="GOLGI APPARATUS MEMBRANE PROTEIN TVP38-RELATED"/>
    <property type="match status" value="1"/>
</dbReference>
<dbReference type="InterPro" id="IPR015414">
    <property type="entry name" value="TMEM64"/>
</dbReference>
<evidence type="ECO:0000313" key="8">
    <source>
        <dbReference type="EMBL" id="UYQ90983.1"/>
    </source>
</evidence>
<accession>A0ABY6IUE0</accession>
<dbReference type="InterPro" id="IPR032816">
    <property type="entry name" value="VTT_dom"/>
</dbReference>
<organism evidence="8 9">
    <name type="scientific">Chitinophaga horti</name>
    <dbReference type="NCBI Taxonomy" id="2920382"/>
    <lineage>
        <taxon>Bacteria</taxon>
        <taxon>Pseudomonadati</taxon>
        <taxon>Bacteroidota</taxon>
        <taxon>Chitinophagia</taxon>
        <taxon>Chitinophagales</taxon>
        <taxon>Chitinophagaceae</taxon>
        <taxon>Chitinophaga</taxon>
    </lineage>
</organism>
<comment type="subcellular location">
    <subcellularLocation>
        <location evidence="1 6">Cell membrane</location>
        <topology evidence="1 6">Multi-pass membrane protein</topology>
    </subcellularLocation>
</comment>
<evidence type="ECO:0000256" key="5">
    <source>
        <dbReference type="ARBA" id="ARBA00023136"/>
    </source>
</evidence>
<keyword evidence="9" id="KW-1185">Reference proteome</keyword>
<feature type="transmembrane region" description="Helical" evidence="6">
    <location>
        <begin position="208"/>
        <end position="226"/>
    </location>
</feature>
<evidence type="ECO:0000256" key="4">
    <source>
        <dbReference type="ARBA" id="ARBA00022989"/>
    </source>
</evidence>
<reference evidence="8" key="1">
    <citation type="submission" date="2022-10" db="EMBL/GenBank/DDBJ databases">
        <title>Chitinophaga sp. nov., isolated from soil.</title>
        <authorList>
            <person name="Jeon C.O."/>
        </authorList>
    </citation>
    <scope>NUCLEOTIDE SEQUENCE</scope>
    <source>
        <strain evidence="8">R8</strain>
    </source>
</reference>
<keyword evidence="4 6" id="KW-1133">Transmembrane helix</keyword>